<dbReference type="InterPro" id="IPR050194">
    <property type="entry name" value="Glycosyltransferase_grp1"/>
</dbReference>
<dbReference type="PANTHER" id="PTHR45947">
    <property type="entry name" value="SULFOQUINOVOSYL TRANSFERASE SQD2"/>
    <property type="match status" value="1"/>
</dbReference>
<accession>A0A6C7E8E3</accession>
<dbReference type="AlphaFoldDB" id="A0A6C7E8E3"/>
<evidence type="ECO:0000313" key="5">
    <source>
        <dbReference type="Proteomes" id="UP000011863"/>
    </source>
</evidence>
<dbReference type="PANTHER" id="PTHR45947:SF3">
    <property type="entry name" value="SULFOQUINOVOSYL TRANSFERASE SQD2"/>
    <property type="match status" value="1"/>
</dbReference>
<evidence type="ECO:0000313" key="4">
    <source>
        <dbReference type="EMBL" id="BAN02292.1"/>
    </source>
</evidence>
<evidence type="ECO:0000259" key="3">
    <source>
        <dbReference type="Pfam" id="PF13439"/>
    </source>
</evidence>
<organism evidence="4 5">
    <name type="scientific">Ilumatobacter coccineus (strain NBRC 103263 / KCTC 29153 / YM16-304)</name>
    <dbReference type="NCBI Taxonomy" id="1313172"/>
    <lineage>
        <taxon>Bacteria</taxon>
        <taxon>Bacillati</taxon>
        <taxon>Actinomycetota</taxon>
        <taxon>Acidimicrobiia</taxon>
        <taxon>Acidimicrobiales</taxon>
        <taxon>Ilumatobacteraceae</taxon>
        <taxon>Ilumatobacter</taxon>
    </lineage>
</organism>
<dbReference type="InterPro" id="IPR028098">
    <property type="entry name" value="Glyco_trans_4-like_N"/>
</dbReference>
<sequence length="365" mass="39010">MRIGIICPYSLTVPGGVQMQVLGLARELRRRGHEARVLGPCDGPPPESFVTPIGNSLPTAANGSVAPLAPDPPAVMRTIRVLDEEAFDVVHVHEPLAPGPSVTAVLTHRHPTVGTFHAAGVSAMYRLLSPFLSRLINRIDRKVVVSKDALALVQSYLGGSYEVLFNGVEVAQIQRAATMQREPGARPAVFFCGRHETRKGLSVLLDAFGQVSTDAELWIAGTGPDTDELKRRAGDDERITWLGRVSDEEKFARLKAADVFCAPSLGGESFGVVLIEAMAAGTTVVASSLDGYQNVATHDRDALLSPPGDAAALAASLDTALSDPALGERLRAAGTERARSFAMAALADRYLDIYRELIDARRART</sequence>
<keyword evidence="2 4" id="KW-0808">Transferase</keyword>
<dbReference type="Pfam" id="PF13692">
    <property type="entry name" value="Glyco_trans_1_4"/>
    <property type="match status" value="1"/>
</dbReference>
<dbReference type="GO" id="GO:1901137">
    <property type="term" value="P:carbohydrate derivative biosynthetic process"/>
    <property type="evidence" value="ECO:0007669"/>
    <property type="project" value="UniProtKB-ARBA"/>
</dbReference>
<protein>
    <submittedName>
        <fullName evidence="4">Phosphatidylinositol alpha-mannosyltransferase</fullName>
        <ecNumber evidence="4">2.4.1.57</ecNumber>
    </submittedName>
</protein>
<keyword evidence="1 4" id="KW-0328">Glycosyltransferase</keyword>
<gene>
    <name evidence="4" type="primary">pimA</name>
    <name evidence="4" type="ORF">YM304_19780</name>
</gene>
<dbReference type="CDD" id="cd03801">
    <property type="entry name" value="GT4_PimA-like"/>
    <property type="match status" value="1"/>
</dbReference>
<dbReference type="GO" id="GO:0016758">
    <property type="term" value="F:hexosyltransferase activity"/>
    <property type="evidence" value="ECO:0007669"/>
    <property type="project" value="TreeGrafter"/>
</dbReference>
<dbReference type="Pfam" id="PF13439">
    <property type="entry name" value="Glyco_transf_4"/>
    <property type="match status" value="1"/>
</dbReference>
<dbReference type="OrthoDB" id="5240531at2"/>
<dbReference type="EC" id="2.4.1.57" evidence="4"/>
<dbReference type="SUPFAM" id="SSF53756">
    <property type="entry name" value="UDP-Glycosyltransferase/glycogen phosphorylase"/>
    <property type="match status" value="1"/>
</dbReference>
<proteinExistence type="predicted"/>
<evidence type="ECO:0000256" key="2">
    <source>
        <dbReference type="ARBA" id="ARBA00022679"/>
    </source>
</evidence>
<keyword evidence="5" id="KW-1185">Reference proteome</keyword>
<dbReference type="KEGG" id="aym:YM304_19780"/>
<reference evidence="4 5" key="1">
    <citation type="journal article" date="2013" name="Int. J. Syst. Evol. Microbiol.">
        <title>Ilumatobacter nonamiense sp. nov. and Ilumatobacter coccineum sp. nov., isolated from seashore sand.</title>
        <authorList>
            <person name="Matsumoto A."/>
            <person name="Kasai H."/>
            <person name="Matsuo Y."/>
            <person name="Shizuri Y."/>
            <person name="Ichikawa N."/>
            <person name="Fujita N."/>
            <person name="Omura S."/>
            <person name="Takahashi Y."/>
        </authorList>
    </citation>
    <scope>NUCLEOTIDE SEQUENCE [LARGE SCALE GENOMIC DNA]</scope>
    <source>
        <strain evidence="5">NBRC 103263 / KCTC 29153 / YM16-304</strain>
    </source>
</reference>
<feature type="domain" description="Glycosyltransferase subfamily 4-like N-terminal" evidence="3">
    <location>
        <begin position="14"/>
        <end position="171"/>
    </location>
</feature>
<evidence type="ECO:0000256" key="1">
    <source>
        <dbReference type="ARBA" id="ARBA00022676"/>
    </source>
</evidence>
<dbReference type="Gene3D" id="3.40.50.2000">
    <property type="entry name" value="Glycogen Phosphorylase B"/>
    <property type="match status" value="2"/>
</dbReference>
<name>A0A6C7E8E3_ILUCY</name>
<dbReference type="EMBL" id="AP012057">
    <property type="protein sequence ID" value="BAN02292.1"/>
    <property type="molecule type" value="Genomic_DNA"/>
</dbReference>
<dbReference type="Proteomes" id="UP000011863">
    <property type="component" value="Chromosome"/>
</dbReference>